<reference evidence="1" key="1">
    <citation type="submission" date="2014-09" db="EMBL/GenBank/DDBJ databases">
        <authorList>
            <person name="Magalhaes I.L.F."/>
            <person name="Oliveira U."/>
            <person name="Santos F.R."/>
            <person name="Vidigal T.H.D.A."/>
            <person name="Brescovit A.D."/>
            <person name="Santos A.J."/>
        </authorList>
    </citation>
    <scope>NUCLEOTIDE SEQUENCE</scope>
    <source>
        <tissue evidence="1">Shoot tissue taken approximately 20 cm above the soil surface</tissue>
    </source>
</reference>
<proteinExistence type="predicted"/>
<accession>A0A0A9SR60</accession>
<reference evidence="1" key="2">
    <citation type="journal article" date="2015" name="Data Brief">
        <title>Shoot transcriptome of the giant reed, Arundo donax.</title>
        <authorList>
            <person name="Barrero R.A."/>
            <person name="Guerrero F.D."/>
            <person name="Moolhuijzen P."/>
            <person name="Goolsby J.A."/>
            <person name="Tidwell J."/>
            <person name="Bellgard S.E."/>
            <person name="Bellgard M.I."/>
        </authorList>
    </citation>
    <scope>NUCLEOTIDE SEQUENCE</scope>
    <source>
        <tissue evidence="1">Shoot tissue taken approximately 20 cm above the soil surface</tissue>
    </source>
</reference>
<organism evidence="1">
    <name type="scientific">Arundo donax</name>
    <name type="common">Giant reed</name>
    <name type="synonym">Donax arundinaceus</name>
    <dbReference type="NCBI Taxonomy" id="35708"/>
    <lineage>
        <taxon>Eukaryota</taxon>
        <taxon>Viridiplantae</taxon>
        <taxon>Streptophyta</taxon>
        <taxon>Embryophyta</taxon>
        <taxon>Tracheophyta</taxon>
        <taxon>Spermatophyta</taxon>
        <taxon>Magnoliopsida</taxon>
        <taxon>Liliopsida</taxon>
        <taxon>Poales</taxon>
        <taxon>Poaceae</taxon>
        <taxon>PACMAD clade</taxon>
        <taxon>Arundinoideae</taxon>
        <taxon>Arundineae</taxon>
        <taxon>Arundo</taxon>
    </lineage>
</organism>
<name>A0A0A9SR60_ARUDO</name>
<sequence length="20" mass="2239">MCLSVVLWSYSNSTAVSYLD</sequence>
<dbReference type="AlphaFoldDB" id="A0A0A9SR60"/>
<protein>
    <submittedName>
        <fullName evidence="1">Uncharacterized protein</fullName>
    </submittedName>
</protein>
<dbReference type="EMBL" id="GBRH01229018">
    <property type="protein sequence ID" value="JAD68877.1"/>
    <property type="molecule type" value="Transcribed_RNA"/>
</dbReference>
<evidence type="ECO:0000313" key="1">
    <source>
        <dbReference type="EMBL" id="JAD68877.1"/>
    </source>
</evidence>